<accession>A0ABV0VI66</accession>
<comment type="caution">
    <text evidence="1">The sequence shown here is derived from an EMBL/GenBank/DDBJ whole genome shotgun (WGS) entry which is preliminary data.</text>
</comment>
<evidence type="ECO:0000313" key="1">
    <source>
        <dbReference type="EMBL" id="MEQ2256625.1"/>
    </source>
</evidence>
<name>A0ABV0VI66_9TELE</name>
<dbReference type="EMBL" id="JAHRIQ010107514">
    <property type="protein sequence ID" value="MEQ2256625.1"/>
    <property type="molecule type" value="Genomic_DNA"/>
</dbReference>
<organism evidence="1 2">
    <name type="scientific">Ilyodon furcidens</name>
    <name type="common">goldbreast splitfin</name>
    <dbReference type="NCBI Taxonomy" id="33524"/>
    <lineage>
        <taxon>Eukaryota</taxon>
        <taxon>Metazoa</taxon>
        <taxon>Chordata</taxon>
        <taxon>Craniata</taxon>
        <taxon>Vertebrata</taxon>
        <taxon>Euteleostomi</taxon>
        <taxon>Actinopterygii</taxon>
        <taxon>Neopterygii</taxon>
        <taxon>Teleostei</taxon>
        <taxon>Neoteleostei</taxon>
        <taxon>Acanthomorphata</taxon>
        <taxon>Ovalentaria</taxon>
        <taxon>Atherinomorphae</taxon>
        <taxon>Cyprinodontiformes</taxon>
        <taxon>Goodeidae</taxon>
        <taxon>Ilyodon</taxon>
    </lineage>
</organism>
<dbReference type="Proteomes" id="UP001482620">
    <property type="component" value="Unassembled WGS sequence"/>
</dbReference>
<evidence type="ECO:0000313" key="2">
    <source>
        <dbReference type="Proteomes" id="UP001482620"/>
    </source>
</evidence>
<sequence>MILRVAHKMKGKKEGRLVSHSRNMCCEDLKNIIKAEAESIHQVIRKDISTLQDEAKADIKTLQNELSLKIETLHRIHTEARGTQKEMENVYMMYQTKYLPQKRHMIPYRNTLISYRENIWTWKTEAKGKIYM</sequence>
<keyword evidence="2" id="KW-1185">Reference proteome</keyword>
<gene>
    <name evidence="1" type="ORF">ILYODFUR_026025</name>
</gene>
<proteinExistence type="predicted"/>
<reference evidence="1 2" key="1">
    <citation type="submission" date="2021-06" db="EMBL/GenBank/DDBJ databases">
        <authorList>
            <person name="Palmer J.M."/>
        </authorList>
    </citation>
    <scope>NUCLEOTIDE SEQUENCE [LARGE SCALE GENOMIC DNA]</scope>
    <source>
        <strain evidence="2">if_2019</strain>
        <tissue evidence="1">Muscle</tissue>
    </source>
</reference>
<protein>
    <submittedName>
        <fullName evidence="1">Uncharacterized protein</fullName>
    </submittedName>
</protein>